<dbReference type="Gene3D" id="2.40.440.10">
    <property type="entry name" value="L,D-transpeptidase catalytic domain-like"/>
    <property type="match status" value="1"/>
</dbReference>
<evidence type="ECO:0000256" key="3">
    <source>
        <dbReference type="ARBA" id="ARBA00022679"/>
    </source>
</evidence>
<dbReference type="InterPro" id="IPR005490">
    <property type="entry name" value="LD_TPept_cat_dom"/>
</dbReference>
<proteinExistence type="inferred from homology"/>
<evidence type="ECO:0000259" key="7">
    <source>
        <dbReference type="Pfam" id="PF03734"/>
    </source>
</evidence>
<keyword evidence="10" id="KW-1185">Reference proteome</keyword>
<comment type="caution">
    <text evidence="9">The sequence shown here is derived from an EMBL/GenBank/DDBJ whole genome shotgun (WGS) entry which is preliminary data.</text>
</comment>
<dbReference type="InterPro" id="IPR045380">
    <property type="entry name" value="LD_TPept_scaffold_dom"/>
</dbReference>
<keyword evidence="3" id="KW-0808">Transferase</keyword>
<organism evidence="9 10">
    <name type="scientific">Segatella copri</name>
    <dbReference type="NCBI Taxonomy" id="165179"/>
    <lineage>
        <taxon>Bacteria</taxon>
        <taxon>Pseudomonadati</taxon>
        <taxon>Bacteroidota</taxon>
        <taxon>Bacteroidia</taxon>
        <taxon>Bacteroidales</taxon>
        <taxon>Prevotellaceae</taxon>
        <taxon>Segatella</taxon>
    </lineage>
</organism>
<feature type="domain" description="L,D-TPase catalytic" evidence="7">
    <location>
        <begin position="216"/>
        <end position="370"/>
    </location>
</feature>
<dbReference type="GO" id="GO:0004180">
    <property type="term" value="F:carboxypeptidase activity"/>
    <property type="evidence" value="ECO:0007669"/>
    <property type="project" value="UniProtKB-ARBA"/>
</dbReference>
<reference evidence="9 10" key="1">
    <citation type="submission" date="2019-09" db="EMBL/GenBank/DDBJ databases">
        <title>Distinct polysaccharide growth profiles of human intestinal Prevotella copri isolates.</title>
        <authorList>
            <person name="Fehlner-Peach H."/>
            <person name="Magnabosco C."/>
            <person name="Raghavan V."/>
            <person name="Scher J.U."/>
            <person name="Tett A."/>
            <person name="Cox L.M."/>
            <person name="Gottsegen C."/>
            <person name="Watters A."/>
            <person name="Wiltshire- Gordon J.D."/>
            <person name="Segata N."/>
            <person name="Bonneau R."/>
            <person name="Littman D.R."/>
        </authorList>
    </citation>
    <scope>NUCLEOTIDE SEQUENCE [LARGE SCALE GENOMIC DNA]</scope>
    <source>
        <strain evidence="10">iAQ1173</strain>
    </source>
</reference>
<dbReference type="SUPFAM" id="SSF141523">
    <property type="entry name" value="L,D-transpeptidase catalytic domain-like"/>
    <property type="match status" value="1"/>
</dbReference>
<keyword evidence="6" id="KW-0961">Cell wall biogenesis/degradation</keyword>
<evidence type="ECO:0000256" key="1">
    <source>
        <dbReference type="ARBA" id="ARBA00004752"/>
    </source>
</evidence>
<dbReference type="GO" id="GO:0016740">
    <property type="term" value="F:transferase activity"/>
    <property type="evidence" value="ECO:0007669"/>
    <property type="project" value="UniProtKB-KW"/>
</dbReference>
<evidence type="ECO:0000313" key="9">
    <source>
        <dbReference type="EMBL" id="MQP12368.1"/>
    </source>
</evidence>
<evidence type="ECO:0000256" key="2">
    <source>
        <dbReference type="ARBA" id="ARBA00005992"/>
    </source>
</evidence>
<dbReference type="Pfam" id="PF03734">
    <property type="entry name" value="YkuD"/>
    <property type="match status" value="1"/>
</dbReference>
<dbReference type="Pfam" id="PF20142">
    <property type="entry name" value="Scaffold"/>
    <property type="match status" value="1"/>
</dbReference>
<dbReference type="PANTHER" id="PTHR41533">
    <property type="entry name" value="L,D-TRANSPEPTIDASE HI_1667-RELATED"/>
    <property type="match status" value="1"/>
</dbReference>
<dbReference type="GO" id="GO:0071555">
    <property type="term" value="P:cell wall organization"/>
    <property type="evidence" value="ECO:0007669"/>
    <property type="project" value="UniProtKB-KW"/>
</dbReference>
<dbReference type="GO" id="GO:0009252">
    <property type="term" value="P:peptidoglycan biosynthetic process"/>
    <property type="evidence" value="ECO:0007669"/>
    <property type="project" value="UniProtKB-UniPathway"/>
</dbReference>
<keyword evidence="4" id="KW-0133">Cell shape</keyword>
<comment type="pathway">
    <text evidence="1">Cell wall biogenesis; peptidoglycan biosynthesis.</text>
</comment>
<dbReference type="EMBL" id="VZAD01000076">
    <property type="protein sequence ID" value="MQP12368.1"/>
    <property type="molecule type" value="Genomic_DNA"/>
</dbReference>
<dbReference type="AlphaFoldDB" id="A0A6A7WDG1"/>
<comment type="similarity">
    <text evidence="2">Belongs to the YkuD family.</text>
</comment>
<evidence type="ECO:0000259" key="8">
    <source>
        <dbReference type="Pfam" id="PF20142"/>
    </source>
</evidence>
<gene>
    <name evidence="9" type="ORF">F7D20_10480</name>
</gene>
<dbReference type="Proteomes" id="UP000384372">
    <property type="component" value="Unassembled WGS sequence"/>
</dbReference>
<sequence>MRADKDATTADHRTRSYYMNEGKFLWIDRKGVDGRADTLLHWLRGVGDMGFSTRRFCVGSLEQDLRSVRTLQLDSTQQGNVNAVLARLEYRLTKAYFRYVAGQRFGFTNPSYLLNRLDTIEPSRYDSVKRPVRYRGLFDIPVDRVGRDFFLMAVRKVEVDSLGVFLSEVQPRSEFYRALQKRLTEVRGDKNLRAKILCNMERCRWREKDPMQNHSKYVVVNIPSMHLMAIDHHDTLSMRIGFGSLKTKTPLLTSRIKYMEVNPQWVIPRSIIDKDVAHHAGDWHYFHSRNYYVVDRKTGKPVDFSQVSFSMLRNHNYSVVQRGGKGNSLGRLIFRFDNNFSVFLHDTSSKGVFSREDRSVSHGCVRVEKPYELGVFLMHEKNQQLMDKLKYSMTADSLANRRMIVRNIKVDPQVPLYITYLTLYPMAGGRMAEYADIYGFDKVIYSALQPYL</sequence>
<feature type="domain" description="L,D-transpeptidase scaffold" evidence="8">
    <location>
        <begin position="16"/>
        <end position="183"/>
    </location>
</feature>
<dbReference type="CDD" id="cd16913">
    <property type="entry name" value="YkuD_like"/>
    <property type="match status" value="1"/>
</dbReference>
<dbReference type="GO" id="GO:0008360">
    <property type="term" value="P:regulation of cell shape"/>
    <property type="evidence" value="ECO:0007669"/>
    <property type="project" value="UniProtKB-KW"/>
</dbReference>
<dbReference type="UniPathway" id="UPA00219"/>
<accession>A0A6A7WDG1</accession>
<dbReference type="InterPro" id="IPR038063">
    <property type="entry name" value="Transpep_catalytic_dom"/>
</dbReference>
<name>A0A6A7WDG1_9BACT</name>
<dbReference type="PANTHER" id="PTHR41533:SF2">
    <property type="entry name" value="BLR7131 PROTEIN"/>
    <property type="match status" value="1"/>
</dbReference>
<evidence type="ECO:0000256" key="4">
    <source>
        <dbReference type="ARBA" id="ARBA00022960"/>
    </source>
</evidence>
<dbReference type="OrthoDB" id="9778545at2"/>
<evidence type="ECO:0000313" key="10">
    <source>
        <dbReference type="Proteomes" id="UP000384372"/>
    </source>
</evidence>
<evidence type="ECO:0000256" key="6">
    <source>
        <dbReference type="ARBA" id="ARBA00023316"/>
    </source>
</evidence>
<dbReference type="InterPro" id="IPR052905">
    <property type="entry name" value="LD-transpeptidase_YkuD-like"/>
</dbReference>
<keyword evidence="5" id="KW-0573">Peptidoglycan synthesis</keyword>
<evidence type="ECO:0000256" key="5">
    <source>
        <dbReference type="ARBA" id="ARBA00022984"/>
    </source>
</evidence>
<protein>
    <submittedName>
        <fullName evidence="9">L,D-transpeptidase family protein</fullName>
    </submittedName>
</protein>